<dbReference type="EMBL" id="JAKLUA010000015">
    <property type="protein sequence ID" value="MCG2671598.1"/>
    <property type="molecule type" value="Genomic_DNA"/>
</dbReference>
<sequence length="90" mass="10329">MFFVLEGEQDGEWVTYLNGDLYSQASPAPVYQELEGSLVPIVSHRYAAAIERLKRFHTCDVWIWRLQRAGRSCSHRAVTDQVRRVGAMTT</sequence>
<gene>
    <name evidence="1" type="ORF">L6637_32050</name>
</gene>
<dbReference type="Proteomes" id="UP001139012">
    <property type="component" value="Unassembled WGS sequence"/>
</dbReference>
<dbReference type="RefSeq" id="WP_237873040.1">
    <property type="nucleotide sequence ID" value="NZ_JAKLUA010000015.1"/>
</dbReference>
<comment type="caution">
    <text evidence="1">The sequence shown here is derived from an EMBL/GenBank/DDBJ whole genome shotgun (WGS) entry which is preliminary data.</text>
</comment>
<accession>A0ABS9LXB7</accession>
<evidence type="ECO:0000313" key="1">
    <source>
        <dbReference type="EMBL" id="MCG2671598.1"/>
    </source>
</evidence>
<keyword evidence="2" id="KW-1185">Reference proteome</keyword>
<name>A0ABS9LXB7_9BRAD</name>
<organism evidence="1 2">
    <name type="scientific">Bradyrhizobium zhengyangense</name>
    <dbReference type="NCBI Taxonomy" id="2911009"/>
    <lineage>
        <taxon>Bacteria</taxon>
        <taxon>Pseudomonadati</taxon>
        <taxon>Pseudomonadota</taxon>
        <taxon>Alphaproteobacteria</taxon>
        <taxon>Hyphomicrobiales</taxon>
        <taxon>Nitrobacteraceae</taxon>
        <taxon>Bradyrhizobium</taxon>
    </lineage>
</organism>
<reference evidence="1" key="1">
    <citation type="submission" date="2022-01" db="EMBL/GenBank/DDBJ databases">
        <title>Genome sequnece data of strain Bradyrhizobium sp. nov.</title>
        <authorList>
            <person name="Zhang J."/>
        </authorList>
    </citation>
    <scope>NUCLEOTIDE SEQUENCE</scope>
    <source>
        <strain evidence="1">WYCCWR 12774</strain>
    </source>
</reference>
<protein>
    <submittedName>
        <fullName evidence="1">Uncharacterized protein</fullName>
    </submittedName>
</protein>
<evidence type="ECO:0000313" key="2">
    <source>
        <dbReference type="Proteomes" id="UP001139012"/>
    </source>
</evidence>
<proteinExistence type="predicted"/>